<keyword evidence="8" id="KW-0677">Repeat</keyword>
<evidence type="ECO:0000313" key="16">
    <source>
        <dbReference type="Proteomes" id="UP000325081"/>
    </source>
</evidence>
<evidence type="ECO:0000256" key="6">
    <source>
        <dbReference type="ARBA" id="ARBA00022679"/>
    </source>
</evidence>
<dbReference type="FunFam" id="3.30.420.10:FF:000076">
    <property type="entry name" value="RBR-type E3 ubiquitin transferase"/>
    <property type="match status" value="1"/>
</dbReference>
<evidence type="ECO:0000256" key="12">
    <source>
        <dbReference type="PROSITE-ProRule" id="PRU00175"/>
    </source>
</evidence>
<keyword evidence="7" id="KW-0479">Metal-binding</keyword>
<dbReference type="FunFam" id="3.30.40.10:FF:000230">
    <property type="entry name" value="RBR-type E3 ubiquitin transferase"/>
    <property type="match status" value="1"/>
</dbReference>
<evidence type="ECO:0000259" key="13">
    <source>
        <dbReference type="PROSITE" id="PS50089"/>
    </source>
</evidence>
<dbReference type="InterPro" id="IPR012337">
    <property type="entry name" value="RNaseH-like_sf"/>
</dbReference>
<evidence type="ECO:0000256" key="4">
    <source>
        <dbReference type="ARBA" id="ARBA00005884"/>
    </source>
</evidence>
<evidence type="ECO:0000256" key="1">
    <source>
        <dbReference type="ARBA" id="ARBA00001798"/>
    </source>
</evidence>
<organism evidence="15 16">
    <name type="scientific">Striga asiatica</name>
    <name type="common">Asiatic witchweed</name>
    <name type="synonym">Buchnera asiatica</name>
    <dbReference type="NCBI Taxonomy" id="4170"/>
    <lineage>
        <taxon>Eukaryota</taxon>
        <taxon>Viridiplantae</taxon>
        <taxon>Streptophyta</taxon>
        <taxon>Embryophyta</taxon>
        <taxon>Tracheophyta</taxon>
        <taxon>Spermatophyta</taxon>
        <taxon>Magnoliopsida</taxon>
        <taxon>eudicotyledons</taxon>
        <taxon>Gunneridae</taxon>
        <taxon>Pentapetalae</taxon>
        <taxon>asterids</taxon>
        <taxon>lamiids</taxon>
        <taxon>Lamiales</taxon>
        <taxon>Orobanchaceae</taxon>
        <taxon>Buchnereae</taxon>
        <taxon>Striga</taxon>
    </lineage>
</organism>
<dbReference type="Pfam" id="PF13456">
    <property type="entry name" value="RVT_3"/>
    <property type="match status" value="1"/>
</dbReference>
<dbReference type="EMBL" id="BKCP01008682">
    <property type="protein sequence ID" value="GER49548.1"/>
    <property type="molecule type" value="Genomic_DNA"/>
</dbReference>
<dbReference type="GO" id="GO:0061630">
    <property type="term" value="F:ubiquitin protein ligase activity"/>
    <property type="evidence" value="ECO:0007669"/>
    <property type="project" value="UniProtKB-EC"/>
</dbReference>
<dbReference type="Gene3D" id="1.20.120.1750">
    <property type="match status" value="1"/>
</dbReference>
<evidence type="ECO:0000256" key="8">
    <source>
        <dbReference type="ARBA" id="ARBA00022737"/>
    </source>
</evidence>
<keyword evidence="6" id="KW-0808">Transferase</keyword>
<dbReference type="InterPro" id="IPR002867">
    <property type="entry name" value="IBR_dom"/>
</dbReference>
<dbReference type="Gene3D" id="3.30.420.10">
    <property type="entry name" value="Ribonuclease H-like superfamily/Ribonuclease H"/>
    <property type="match status" value="1"/>
</dbReference>
<dbReference type="GO" id="GO:0008270">
    <property type="term" value="F:zinc ion binding"/>
    <property type="evidence" value="ECO:0007669"/>
    <property type="project" value="UniProtKB-KW"/>
</dbReference>
<protein>
    <recommendedName>
        <fullName evidence="5">RBR-type E3 ubiquitin transferase</fullName>
        <ecNumber evidence="5">2.3.2.31</ecNumber>
    </recommendedName>
</protein>
<evidence type="ECO:0000256" key="11">
    <source>
        <dbReference type="ARBA" id="ARBA00022833"/>
    </source>
</evidence>
<feature type="domain" description="RING-type" evidence="14">
    <location>
        <begin position="207"/>
        <end position="416"/>
    </location>
</feature>
<dbReference type="GO" id="GO:0003676">
    <property type="term" value="F:nucleic acid binding"/>
    <property type="evidence" value="ECO:0007669"/>
    <property type="project" value="InterPro"/>
</dbReference>
<dbReference type="Proteomes" id="UP000325081">
    <property type="component" value="Unassembled WGS sequence"/>
</dbReference>
<dbReference type="SUPFAM" id="SSF57850">
    <property type="entry name" value="RING/U-box"/>
    <property type="match status" value="3"/>
</dbReference>
<evidence type="ECO:0000256" key="3">
    <source>
        <dbReference type="ARBA" id="ARBA00003976"/>
    </source>
</evidence>
<evidence type="ECO:0000256" key="5">
    <source>
        <dbReference type="ARBA" id="ARBA00012251"/>
    </source>
</evidence>
<evidence type="ECO:0000256" key="9">
    <source>
        <dbReference type="ARBA" id="ARBA00022771"/>
    </source>
</evidence>
<dbReference type="GO" id="GO:0016567">
    <property type="term" value="P:protein ubiquitination"/>
    <property type="evidence" value="ECO:0007669"/>
    <property type="project" value="UniProtKB-UniPathway"/>
</dbReference>
<comment type="function">
    <text evidence="3">Might act as an E3 ubiquitin-protein ligase, or as part of E3 complex, which accepts ubiquitin from specific E2 ubiquitin-conjugating enzymes and then transfers it to substrates.</text>
</comment>
<evidence type="ECO:0000256" key="7">
    <source>
        <dbReference type="ARBA" id="ARBA00022723"/>
    </source>
</evidence>
<dbReference type="UniPathway" id="UPA00143"/>
<feature type="domain" description="RING-type" evidence="13">
    <location>
        <begin position="211"/>
        <end position="255"/>
    </location>
</feature>
<reference evidence="16" key="1">
    <citation type="journal article" date="2019" name="Curr. Biol.">
        <title>Genome Sequence of Striga asiatica Provides Insight into the Evolution of Plant Parasitism.</title>
        <authorList>
            <person name="Yoshida S."/>
            <person name="Kim S."/>
            <person name="Wafula E.K."/>
            <person name="Tanskanen J."/>
            <person name="Kim Y.M."/>
            <person name="Honaas L."/>
            <person name="Yang Z."/>
            <person name="Spallek T."/>
            <person name="Conn C.E."/>
            <person name="Ichihashi Y."/>
            <person name="Cheong K."/>
            <person name="Cui S."/>
            <person name="Der J.P."/>
            <person name="Gundlach H."/>
            <person name="Jiao Y."/>
            <person name="Hori C."/>
            <person name="Ishida J.K."/>
            <person name="Kasahara H."/>
            <person name="Kiba T."/>
            <person name="Kim M.S."/>
            <person name="Koo N."/>
            <person name="Laohavisit A."/>
            <person name="Lee Y.H."/>
            <person name="Lumba S."/>
            <person name="McCourt P."/>
            <person name="Mortimer J.C."/>
            <person name="Mutuku J.M."/>
            <person name="Nomura T."/>
            <person name="Sasaki-Sekimoto Y."/>
            <person name="Seto Y."/>
            <person name="Wang Y."/>
            <person name="Wakatake T."/>
            <person name="Sakakibara H."/>
            <person name="Demura T."/>
            <person name="Yamaguchi S."/>
            <person name="Yoneyama K."/>
            <person name="Manabe R.I."/>
            <person name="Nelson D.C."/>
            <person name="Schulman A.H."/>
            <person name="Timko M.P."/>
            <person name="dePamphilis C.W."/>
            <person name="Choi D."/>
            <person name="Shirasu K."/>
        </authorList>
    </citation>
    <scope>NUCLEOTIDE SEQUENCE [LARGE SCALE GENOMIC DNA]</scope>
    <source>
        <strain evidence="16">cv. UVA1</strain>
    </source>
</reference>
<sequence length="516" mass="58532">MVEERVLDDSSCIAQPFEFKLEEDEEDFRSCCEDEDELKEEEDEELIEVGSDDTLDEHSVKLYFKGVSADGPSDSSGSKLSGIGVFMEKSGNDSPIRVQKKLDFYVEELIAEYLALLDGLSVAIQNNIWRVVAFTDSQILYDQITLHNAVDSPLLLALRERITEQTSHFEKFILKLIPKPDLQKASQLARIAIGIVSSPPEEGGPTTTETCSICCQEKLQPMMLSIKCSHRFCSHCMKTHVEKKLKTAQIPIQCPHLNCKYRVSINECSSFLPVVSFESLEKALEEANLLGLDKIFCPYTSCSGLIDTNDSENGCSECTVCGGLVCIVCGVRWHSSMTCEEYQSLPEEEREDFSEDLTLHRLASDKRWRQCQQCRSLVKLTHSCYQMTCGCGHEFCYSCGAGYRNGQQTCECAFLGTQELPPLYTAQELERWAWDSFESFLPITMDSYSNEERSQLALIQRFLAGFFSLSDHQPYQSPPHCTDSYADAMKDVRCQLPWLERFVSVISDNYYEDYVQ</sequence>
<dbReference type="GO" id="GO:0004523">
    <property type="term" value="F:RNA-DNA hybrid ribonuclease activity"/>
    <property type="evidence" value="ECO:0007669"/>
    <property type="project" value="InterPro"/>
</dbReference>
<dbReference type="InterPro" id="IPR001841">
    <property type="entry name" value="Znf_RING"/>
</dbReference>
<dbReference type="PROSITE" id="PS00518">
    <property type="entry name" value="ZF_RING_1"/>
    <property type="match status" value="1"/>
</dbReference>
<dbReference type="Pfam" id="PF00097">
    <property type="entry name" value="zf-C3HC4"/>
    <property type="match status" value="1"/>
</dbReference>
<keyword evidence="16" id="KW-1185">Reference proteome</keyword>
<gene>
    <name evidence="15" type="ORF">STAS_26799</name>
</gene>
<comment type="caution">
    <text evidence="15">The sequence shown here is derived from an EMBL/GenBank/DDBJ whole genome shotgun (WGS) entry which is preliminary data.</text>
</comment>
<keyword evidence="10" id="KW-0833">Ubl conjugation pathway</keyword>
<comment type="catalytic activity">
    <reaction evidence="1">
        <text>[E2 ubiquitin-conjugating enzyme]-S-ubiquitinyl-L-cysteine + [acceptor protein]-L-lysine = [E2 ubiquitin-conjugating enzyme]-L-cysteine + [acceptor protein]-N(6)-ubiquitinyl-L-lysine.</text>
        <dbReference type="EC" id="2.3.2.31"/>
    </reaction>
</comment>
<accession>A0A5A7QX30</accession>
<dbReference type="InterPro" id="IPR017907">
    <property type="entry name" value="Znf_RING_CS"/>
</dbReference>
<dbReference type="PROSITE" id="PS50089">
    <property type="entry name" value="ZF_RING_2"/>
    <property type="match status" value="1"/>
</dbReference>
<dbReference type="PROSITE" id="PS51873">
    <property type="entry name" value="TRIAD"/>
    <property type="match status" value="1"/>
</dbReference>
<dbReference type="SUPFAM" id="SSF53098">
    <property type="entry name" value="Ribonuclease H-like"/>
    <property type="match status" value="1"/>
</dbReference>
<dbReference type="InterPro" id="IPR002156">
    <property type="entry name" value="RNaseH_domain"/>
</dbReference>
<proteinExistence type="inferred from homology"/>
<dbReference type="InterPro" id="IPR031127">
    <property type="entry name" value="E3_UB_ligase_RBR"/>
</dbReference>
<dbReference type="Gene3D" id="3.30.40.10">
    <property type="entry name" value="Zinc/RING finger domain, C3HC4 (zinc finger)"/>
    <property type="match status" value="1"/>
</dbReference>
<dbReference type="EC" id="2.3.2.31" evidence="5"/>
<name>A0A5A7QX30_STRAF</name>
<dbReference type="AlphaFoldDB" id="A0A5A7QX30"/>
<dbReference type="InterPro" id="IPR018957">
    <property type="entry name" value="Znf_C3HC4_RING-type"/>
</dbReference>
<dbReference type="InterPro" id="IPR013083">
    <property type="entry name" value="Znf_RING/FYVE/PHD"/>
</dbReference>
<keyword evidence="11" id="KW-0862">Zinc</keyword>
<dbReference type="InterPro" id="IPR044066">
    <property type="entry name" value="TRIAD_supradom"/>
</dbReference>
<evidence type="ECO:0000256" key="10">
    <source>
        <dbReference type="ARBA" id="ARBA00022786"/>
    </source>
</evidence>
<keyword evidence="9 12" id="KW-0863">Zinc-finger</keyword>
<evidence type="ECO:0000256" key="2">
    <source>
        <dbReference type="ARBA" id="ARBA00001947"/>
    </source>
</evidence>
<dbReference type="CDD" id="cd22584">
    <property type="entry name" value="Rcat_RBR_unk"/>
    <property type="match status" value="1"/>
</dbReference>
<dbReference type="PANTHER" id="PTHR11685">
    <property type="entry name" value="RBR FAMILY RING FINGER AND IBR DOMAIN-CONTAINING"/>
    <property type="match status" value="1"/>
</dbReference>
<dbReference type="InterPro" id="IPR036397">
    <property type="entry name" value="RNaseH_sf"/>
</dbReference>
<comment type="cofactor">
    <cofactor evidence="2">
        <name>Zn(2+)</name>
        <dbReference type="ChEBI" id="CHEBI:29105"/>
    </cofactor>
</comment>
<dbReference type="SMART" id="SM00647">
    <property type="entry name" value="IBR"/>
    <property type="match status" value="2"/>
</dbReference>
<dbReference type="OrthoDB" id="10009520at2759"/>
<comment type="similarity">
    <text evidence="4">Belongs to the RBR family. Ariadne subfamily.</text>
</comment>
<evidence type="ECO:0000259" key="14">
    <source>
        <dbReference type="PROSITE" id="PS51873"/>
    </source>
</evidence>
<evidence type="ECO:0000313" key="15">
    <source>
        <dbReference type="EMBL" id="GER49548.1"/>
    </source>
</evidence>
<dbReference type="Pfam" id="PF01485">
    <property type="entry name" value="IBR"/>
    <property type="match status" value="2"/>
</dbReference>